<dbReference type="EMBL" id="JBHSMK010000005">
    <property type="protein sequence ID" value="MFC5437212.1"/>
    <property type="molecule type" value="Genomic_DNA"/>
</dbReference>
<evidence type="ECO:0000313" key="4">
    <source>
        <dbReference type="Proteomes" id="UP001596013"/>
    </source>
</evidence>
<proteinExistence type="predicted"/>
<dbReference type="Proteomes" id="UP001596013">
    <property type="component" value="Unassembled WGS sequence"/>
</dbReference>
<protein>
    <submittedName>
        <fullName evidence="3">Uncharacterized protein</fullName>
    </submittedName>
</protein>
<sequence>MFKPKGRLARLCLFVFAAVSMSGALHAQSMVTPEDEYKKLIRVSEDVQPLGATPFGESVSLYNGSLSFDQTDISLAGNGPLLQLSRSYHLREAKESESIDGAFSDWDIEIPRITTITANQVNVTGWLTRQATVLAARCLGHLPLSPRSRVARIGSRRPDGLDTSSSCRAASLGDI</sequence>
<organism evidence="3 4">
    <name type="scientific">Rhodanobacter umsongensis</name>
    <dbReference type="NCBI Taxonomy" id="633153"/>
    <lineage>
        <taxon>Bacteria</taxon>
        <taxon>Pseudomonadati</taxon>
        <taxon>Pseudomonadota</taxon>
        <taxon>Gammaproteobacteria</taxon>
        <taxon>Lysobacterales</taxon>
        <taxon>Rhodanobacteraceae</taxon>
        <taxon>Rhodanobacter</taxon>
    </lineage>
</organism>
<name>A0ABW0JMB2_9GAMM</name>
<comment type="caution">
    <text evidence="3">The sequence shown here is derived from an EMBL/GenBank/DDBJ whole genome shotgun (WGS) entry which is preliminary data.</text>
</comment>
<keyword evidence="4" id="KW-1185">Reference proteome</keyword>
<evidence type="ECO:0000313" key="3">
    <source>
        <dbReference type="EMBL" id="MFC5437212.1"/>
    </source>
</evidence>
<feature type="signal peptide" evidence="2">
    <location>
        <begin position="1"/>
        <end position="27"/>
    </location>
</feature>
<evidence type="ECO:0000256" key="1">
    <source>
        <dbReference type="SAM" id="MobiDB-lite"/>
    </source>
</evidence>
<evidence type="ECO:0000256" key="2">
    <source>
        <dbReference type="SAM" id="SignalP"/>
    </source>
</evidence>
<reference evidence="4" key="1">
    <citation type="journal article" date="2019" name="Int. J. Syst. Evol. Microbiol.">
        <title>The Global Catalogue of Microorganisms (GCM) 10K type strain sequencing project: providing services to taxonomists for standard genome sequencing and annotation.</title>
        <authorList>
            <consortium name="The Broad Institute Genomics Platform"/>
            <consortium name="The Broad Institute Genome Sequencing Center for Infectious Disease"/>
            <person name="Wu L."/>
            <person name="Ma J."/>
        </authorList>
    </citation>
    <scope>NUCLEOTIDE SEQUENCE [LARGE SCALE GENOMIC DNA]</scope>
    <source>
        <strain evidence="4">JCM 17130</strain>
    </source>
</reference>
<dbReference type="RefSeq" id="WP_377305380.1">
    <property type="nucleotide sequence ID" value="NZ_JBHSMK010000005.1"/>
</dbReference>
<feature type="chain" id="PRO_5045181262" evidence="2">
    <location>
        <begin position="28"/>
        <end position="175"/>
    </location>
</feature>
<accession>A0ABW0JMB2</accession>
<feature type="region of interest" description="Disordered" evidence="1">
    <location>
        <begin position="155"/>
        <end position="175"/>
    </location>
</feature>
<gene>
    <name evidence="3" type="ORF">ACFPME_11635</name>
</gene>
<keyword evidence="2" id="KW-0732">Signal</keyword>